<keyword evidence="1" id="KW-1133">Transmembrane helix</keyword>
<dbReference type="Proteomes" id="UP000249829">
    <property type="component" value="Unassembled WGS sequence"/>
</dbReference>
<keyword evidence="3" id="KW-1185">Reference proteome</keyword>
<feature type="transmembrane region" description="Helical" evidence="1">
    <location>
        <begin position="17"/>
        <end position="42"/>
    </location>
</feature>
<reference evidence="2 3" key="1">
    <citation type="submission" date="2018-02" db="EMBL/GenBank/DDBJ databases">
        <title>The genomes of Aspergillus section Nigri reveals drivers in fungal speciation.</title>
        <authorList>
            <consortium name="DOE Joint Genome Institute"/>
            <person name="Vesth T.C."/>
            <person name="Nybo J."/>
            <person name="Theobald S."/>
            <person name="Brandl J."/>
            <person name="Frisvad J.C."/>
            <person name="Nielsen K.F."/>
            <person name="Lyhne E.K."/>
            <person name="Kogle M.E."/>
            <person name="Kuo A."/>
            <person name="Riley R."/>
            <person name="Clum A."/>
            <person name="Nolan M."/>
            <person name="Lipzen A."/>
            <person name="Salamov A."/>
            <person name="Henrissat B."/>
            <person name="Wiebenga A."/>
            <person name="De vries R.P."/>
            <person name="Grigoriev I.V."/>
            <person name="Mortensen U.H."/>
            <person name="Andersen M.R."/>
            <person name="Baker S.E."/>
        </authorList>
    </citation>
    <scope>NUCLEOTIDE SEQUENCE [LARGE SCALE GENOMIC DNA]</scope>
    <source>
        <strain evidence="2 3">CBS 115571</strain>
    </source>
</reference>
<keyword evidence="1" id="KW-0812">Transmembrane</keyword>
<evidence type="ECO:0000256" key="1">
    <source>
        <dbReference type="SAM" id="Phobius"/>
    </source>
</evidence>
<organism evidence="2 3">
    <name type="scientific">Aspergillus violaceofuscus (strain CBS 115571)</name>
    <dbReference type="NCBI Taxonomy" id="1450538"/>
    <lineage>
        <taxon>Eukaryota</taxon>
        <taxon>Fungi</taxon>
        <taxon>Dikarya</taxon>
        <taxon>Ascomycota</taxon>
        <taxon>Pezizomycotina</taxon>
        <taxon>Eurotiomycetes</taxon>
        <taxon>Eurotiomycetidae</taxon>
        <taxon>Eurotiales</taxon>
        <taxon>Aspergillaceae</taxon>
        <taxon>Aspergillus</taxon>
    </lineage>
</organism>
<gene>
    <name evidence="2" type="ORF">BO99DRAFT_123818</name>
</gene>
<name>A0A2V5IVD9_ASPV1</name>
<protein>
    <submittedName>
        <fullName evidence="2">Uncharacterized protein</fullName>
    </submittedName>
</protein>
<sequence length="81" mass="9346">MSLYTELGDVSFSILDYFLATLVFAPLKMPLILPVSQPAWFLKPSPLRKHKFSSQLDQIIEVHMVILMPEPWYQQSIPSIL</sequence>
<evidence type="ECO:0000313" key="2">
    <source>
        <dbReference type="EMBL" id="PYI23986.1"/>
    </source>
</evidence>
<accession>A0A2V5IVD9</accession>
<proteinExistence type="predicted"/>
<evidence type="ECO:0000313" key="3">
    <source>
        <dbReference type="Proteomes" id="UP000249829"/>
    </source>
</evidence>
<dbReference type="AlphaFoldDB" id="A0A2V5IVD9"/>
<keyword evidence="1" id="KW-0472">Membrane</keyword>
<dbReference type="EMBL" id="KZ825103">
    <property type="protein sequence ID" value="PYI23986.1"/>
    <property type="molecule type" value="Genomic_DNA"/>
</dbReference>